<dbReference type="PANTHER" id="PTHR11669">
    <property type="entry name" value="REPLICATION FACTOR C / DNA POLYMERASE III GAMMA-TAU SUBUNIT"/>
    <property type="match status" value="1"/>
</dbReference>
<dbReference type="Gene3D" id="3.40.50.300">
    <property type="entry name" value="P-loop containing nucleotide triphosphate hydrolases"/>
    <property type="match status" value="1"/>
</dbReference>
<proteinExistence type="predicted"/>
<protein>
    <recommendedName>
        <fullName evidence="2">DNA polymerase III delta N-terminal domain-containing protein</fullName>
    </recommendedName>
</protein>
<evidence type="ECO:0000313" key="1">
    <source>
        <dbReference type="EMBL" id="GAJ21897.1"/>
    </source>
</evidence>
<feature type="non-terminal residue" evidence="1">
    <location>
        <position position="108"/>
    </location>
</feature>
<comment type="caution">
    <text evidence="1">The sequence shown here is derived from an EMBL/GenBank/DDBJ whole genome shotgun (WGS) entry which is preliminary data.</text>
</comment>
<dbReference type="PANTHER" id="PTHR11669:SF8">
    <property type="entry name" value="DNA POLYMERASE III SUBUNIT DELTA"/>
    <property type="match status" value="1"/>
</dbReference>
<dbReference type="EMBL" id="BARW01041011">
    <property type="protein sequence ID" value="GAJ21897.1"/>
    <property type="molecule type" value="Genomic_DNA"/>
</dbReference>
<reference evidence="1" key="1">
    <citation type="journal article" date="2014" name="Front. Microbiol.">
        <title>High frequency of phylogenetically diverse reductive dehalogenase-homologous genes in deep subseafloor sedimentary metagenomes.</title>
        <authorList>
            <person name="Kawai M."/>
            <person name="Futagami T."/>
            <person name="Toyoda A."/>
            <person name="Takaki Y."/>
            <person name="Nishi S."/>
            <person name="Hori S."/>
            <person name="Arai W."/>
            <person name="Tsubouchi T."/>
            <person name="Morono Y."/>
            <person name="Uchiyama I."/>
            <person name="Ito T."/>
            <person name="Fujiyama A."/>
            <person name="Inagaki F."/>
            <person name="Takami H."/>
        </authorList>
    </citation>
    <scope>NUCLEOTIDE SEQUENCE</scope>
    <source>
        <strain evidence="1">Expedition CK06-06</strain>
    </source>
</reference>
<accession>X1VPF3</accession>
<evidence type="ECO:0008006" key="2">
    <source>
        <dbReference type="Google" id="ProtNLM"/>
    </source>
</evidence>
<feature type="non-terminal residue" evidence="1">
    <location>
        <position position="1"/>
    </location>
</feature>
<dbReference type="InterPro" id="IPR050238">
    <property type="entry name" value="DNA_Rep/Repair_Clamp_Loader"/>
</dbReference>
<dbReference type="SUPFAM" id="SSF52540">
    <property type="entry name" value="P-loop containing nucleoside triphosphate hydrolases"/>
    <property type="match status" value="1"/>
</dbReference>
<dbReference type="AlphaFoldDB" id="X1VPF3"/>
<sequence length="108" mass="12409">IKDKEDKIFEYTKHYLPENTVVELEDRTAILIEQIRNVIKRLIHMPDIGSKRVVLVLEADRMTDAAANCFLKTLEEPPLDTVFILTSSRPNSLLPTIRSRCQAVPLSY</sequence>
<dbReference type="GO" id="GO:0006261">
    <property type="term" value="P:DNA-templated DNA replication"/>
    <property type="evidence" value="ECO:0007669"/>
    <property type="project" value="TreeGrafter"/>
</dbReference>
<dbReference type="InterPro" id="IPR027417">
    <property type="entry name" value="P-loop_NTPase"/>
</dbReference>
<name>X1VPF3_9ZZZZ</name>
<dbReference type="Pfam" id="PF13177">
    <property type="entry name" value="DNA_pol3_delta2"/>
    <property type="match status" value="1"/>
</dbReference>
<gene>
    <name evidence="1" type="ORF">S12H4_61654</name>
</gene>
<organism evidence="1">
    <name type="scientific">marine sediment metagenome</name>
    <dbReference type="NCBI Taxonomy" id="412755"/>
    <lineage>
        <taxon>unclassified sequences</taxon>
        <taxon>metagenomes</taxon>
        <taxon>ecological metagenomes</taxon>
    </lineage>
</organism>